<keyword evidence="2" id="KW-1185">Reference proteome</keyword>
<proteinExistence type="predicted"/>
<evidence type="ECO:0000313" key="2">
    <source>
        <dbReference type="Proteomes" id="UP001164250"/>
    </source>
</evidence>
<name>A0ACC1A404_9ROSI</name>
<gene>
    <name evidence="1" type="ORF">Patl1_09911</name>
</gene>
<dbReference type="EMBL" id="CM047908">
    <property type="protein sequence ID" value="KAJ0082029.1"/>
    <property type="molecule type" value="Genomic_DNA"/>
</dbReference>
<sequence length="76" mass="8330">MDEPGDRTVRNRMTSNVEKRVKYAEDAAHDGEHSNSGSNDSVSESMRFAADLSTSFRNLLRIVAEEGAGRAGDDEI</sequence>
<reference evidence="2" key="1">
    <citation type="journal article" date="2023" name="G3 (Bethesda)">
        <title>Genome assembly and association tests identify interacting loci associated with vigor, precocity, and sex in interspecific pistachio rootstocks.</title>
        <authorList>
            <person name="Palmer W."/>
            <person name="Jacygrad E."/>
            <person name="Sagayaradj S."/>
            <person name="Cavanaugh K."/>
            <person name="Han R."/>
            <person name="Bertier L."/>
            <person name="Beede B."/>
            <person name="Kafkas S."/>
            <person name="Golino D."/>
            <person name="Preece J."/>
            <person name="Michelmore R."/>
        </authorList>
    </citation>
    <scope>NUCLEOTIDE SEQUENCE [LARGE SCALE GENOMIC DNA]</scope>
</reference>
<dbReference type="Proteomes" id="UP001164250">
    <property type="component" value="Chromosome 12"/>
</dbReference>
<protein>
    <submittedName>
        <fullName evidence="1">Uncharacterized protein</fullName>
    </submittedName>
</protein>
<comment type="caution">
    <text evidence="1">The sequence shown here is derived from an EMBL/GenBank/DDBJ whole genome shotgun (WGS) entry which is preliminary data.</text>
</comment>
<evidence type="ECO:0000313" key="1">
    <source>
        <dbReference type="EMBL" id="KAJ0082029.1"/>
    </source>
</evidence>
<accession>A0ACC1A404</accession>
<organism evidence="1 2">
    <name type="scientific">Pistacia atlantica</name>
    <dbReference type="NCBI Taxonomy" id="434234"/>
    <lineage>
        <taxon>Eukaryota</taxon>
        <taxon>Viridiplantae</taxon>
        <taxon>Streptophyta</taxon>
        <taxon>Embryophyta</taxon>
        <taxon>Tracheophyta</taxon>
        <taxon>Spermatophyta</taxon>
        <taxon>Magnoliopsida</taxon>
        <taxon>eudicotyledons</taxon>
        <taxon>Gunneridae</taxon>
        <taxon>Pentapetalae</taxon>
        <taxon>rosids</taxon>
        <taxon>malvids</taxon>
        <taxon>Sapindales</taxon>
        <taxon>Anacardiaceae</taxon>
        <taxon>Pistacia</taxon>
    </lineage>
</organism>